<dbReference type="EC" id="1.3.1.21" evidence="16"/>
<feature type="region of interest" description="Disordered" evidence="19">
    <location>
        <begin position="1"/>
        <end position="25"/>
    </location>
</feature>
<keyword evidence="15 18" id="KW-0753">Steroid metabolism</keyword>
<gene>
    <name evidence="20" type="ORF">BDV33DRAFT_192266</name>
</gene>
<organism evidence="20 21">
    <name type="scientific">Aspergillus novoparasiticus</name>
    <dbReference type="NCBI Taxonomy" id="986946"/>
    <lineage>
        <taxon>Eukaryota</taxon>
        <taxon>Fungi</taxon>
        <taxon>Dikarya</taxon>
        <taxon>Ascomycota</taxon>
        <taxon>Pezizomycotina</taxon>
        <taxon>Eurotiomycetes</taxon>
        <taxon>Eurotiomycetidae</taxon>
        <taxon>Eurotiales</taxon>
        <taxon>Aspergillaceae</taxon>
        <taxon>Aspergillus</taxon>
        <taxon>Aspergillus subgen. Circumdati</taxon>
    </lineage>
</organism>
<protein>
    <recommendedName>
        <fullName evidence="16">7-dehydrocholesterol reductase</fullName>
        <ecNumber evidence="16">1.3.1.21</ecNumber>
    </recommendedName>
    <alternativeName>
        <fullName evidence="17">Sterol Delta(7)-reductase</fullName>
    </alternativeName>
</protein>
<dbReference type="Gene3D" id="1.20.120.1630">
    <property type="match status" value="1"/>
</dbReference>
<feature type="transmembrane region" description="Helical" evidence="18">
    <location>
        <begin position="125"/>
        <end position="142"/>
    </location>
</feature>
<evidence type="ECO:0000256" key="5">
    <source>
        <dbReference type="ARBA" id="ARBA00022692"/>
    </source>
</evidence>
<dbReference type="GO" id="GO:0005789">
    <property type="term" value="C:endoplasmic reticulum membrane"/>
    <property type="evidence" value="ECO:0007669"/>
    <property type="project" value="TreeGrafter"/>
</dbReference>
<keyword evidence="10 18" id="KW-0560">Oxidoreductase</keyword>
<keyword evidence="5 18" id="KW-0812">Transmembrane</keyword>
<keyword evidence="11 18" id="KW-0756">Sterol biosynthesis</keyword>
<evidence type="ECO:0000313" key="20">
    <source>
        <dbReference type="EMBL" id="KAB8219124.1"/>
    </source>
</evidence>
<sequence length="457" mass="51818">MFGDKAKGSVSVCRESPKNRKDIEQQSRPSLHIEILSFILCITSPLSVIFYCIAYHHFDTSLYAAARAAYSEGFFYFFATRFPRPSLISVSCYAAWLALQAILYVCLPGEIALGPVTPAGRRLKYKLNGLTAWCLTVAIWAVGTKSGLVDPTIIARNWEGLIWTTTVFCVVAALISYAKACVLPGVETENLKTGLFWYDFFGGVELHPRIGELWDWKHFLSSRTGGIITWTVIDLSFAASQYQTYGYLTNTMVVVVFLRGWVVVDYFINEEWFFHTLDGMYEGFGFYNIYGFSGMMPVFWTLQTQYLAKHPKEMSPLALACIMAMYAIGWCVRFTADYQKLRFRQIGGKYSIWGKNAKGIRASYQTADGKVRESLLLSSGWWGLARHANYTGSSIYTWALCALCGYGGVFTCTEAIVLAFLQIHRCYRDEAKCAAKYGEHWDEYCRQVPWRMIPGVF</sequence>
<dbReference type="PANTHER" id="PTHR21257:SF38">
    <property type="entry name" value="7-DEHYDROCHOLESTEROL REDUCTASE"/>
    <property type="match status" value="1"/>
</dbReference>
<dbReference type="Proteomes" id="UP000326799">
    <property type="component" value="Unassembled WGS sequence"/>
</dbReference>
<feature type="transmembrane region" description="Helical" evidence="18">
    <location>
        <begin position="93"/>
        <end position="113"/>
    </location>
</feature>
<reference evidence="20 21" key="1">
    <citation type="submission" date="2019-04" db="EMBL/GenBank/DDBJ databases">
        <title>Fungal friends and foes A comparative genomics study of 23 Aspergillus species from section Flavi.</title>
        <authorList>
            <consortium name="DOE Joint Genome Institute"/>
            <person name="Kjaerbolling I."/>
            <person name="Vesth T.C."/>
            <person name="Frisvad J.C."/>
            <person name="Nybo J.L."/>
            <person name="Theobald S."/>
            <person name="Kildgaard S."/>
            <person name="Petersen T.I."/>
            <person name="Kuo A."/>
            <person name="Sato A."/>
            <person name="Lyhne E.K."/>
            <person name="Kogle M.E."/>
            <person name="Wiebenga A."/>
            <person name="Kun R.S."/>
            <person name="Lubbers R.J."/>
            <person name="Makela M.R."/>
            <person name="Barry K."/>
            <person name="Chovatia M."/>
            <person name="Clum A."/>
            <person name="Daum C."/>
            <person name="Haridas S."/>
            <person name="He G."/>
            <person name="LaButti K."/>
            <person name="Lipzen A."/>
            <person name="Mondo S."/>
            <person name="Pangilinan J."/>
            <person name="Riley R."/>
            <person name="Salamov A."/>
            <person name="Simmons B.A."/>
            <person name="Magnuson J.K."/>
            <person name="Henrissat B."/>
            <person name="Mortensen U.H."/>
            <person name="Larsen T.O."/>
            <person name="De vries R.P."/>
            <person name="Grigoriev I.V."/>
            <person name="Machida M."/>
            <person name="Baker S.E."/>
            <person name="Andersen M.R."/>
        </authorList>
    </citation>
    <scope>NUCLEOTIDE SEQUENCE [LARGE SCALE GENOMIC DNA]</scope>
    <source>
        <strain evidence="20 21">CBS 126849</strain>
    </source>
</reference>
<evidence type="ECO:0000256" key="4">
    <source>
        <dbReference type="ARBA" id="ARBA00022548"/>
    </source>
</evidence>
<evidence type="ECO:0000256" key="17">
    <source>
        <dbReference type="ARBA" id="ARBA00042688"/>
    </source>
</evidence>
<dbReference type="GO" id="GO:0016132">
    <property type="term" value="P:brassinosteroid biosynthetic process"/>
    <property type="evidence" value="ECO:0007669"/>
    <property type="project" value="TreeGrafter"/>
</dbReference>
<evidence type="ECO:0000256" key="19">
    <source>
        <dbReference type="SAM" id="MobiDB-lite"/>
    </source>
</evidence>
<name>A0A5N6EQT3_9EURO</name>
<dbReference type="EMBL" id="ML733442">
    <property type="protein sequence ID" value="KAB8219124.1"/>
    <property type="molecule type" value="Genomic_DNA"/>
</dbReference>
<keyword evidence="8 18" id="KW-0752">Steroid biosynthesis</keyword>
<dbReference type="GO" id="GO:0006695">
    <property type="term" value="P:cholesterol biosynthetic process"/>
    <property type="evidence" value="ECO:0007669"/>
    <property type="project" value="UniProtKB-KW"/>
</dbReference>
<evidence type="ECO:0000256" key="7">
    <source>
        <dbReference type="ARBA" id="ARBA00022857"/>
    </source>
</evidence>
<feature type="transmembrane region" description="Helical" evidence="18">
    <location>
        <begin position="162"/>
        <end position="182"/>
    </location>
</feature>
<evidence type="ECO:0000256" key="8">
    <source>
        <dbReference type="ARBA" id="ARBA00022955"/>
    </source>
</evidence>
<dbReference type="GO" id="GO:0047598">
    <property type="term" value="F:7-dehydrocholesterol reductase activity"/>
    <property type="evidence" value="ECO:0007669"/>
    <property type="project" value="UniProtKB-EC"/>
</dbReference>
<evidence type="ECO:0000256" key="15">
    <source>
        <dbReference type="ARBA" id="ARBA00023221"/>
    </source>
</evidence>
<dbReference type="PANTHER" id="PTHR21257">
    <property type="entry name" value="DELTA(14)-STEROL REDUCTASE"/>
    <property type="match status" value="1"/>
</dbReference>
<evidence type="ECO:0000256" key="6">
    <source>
        <dbReference type="ARBA" id="ARBA00022778"/>
    </source>
</evidence>
<evidence type="ECO:0000256" key="12">
    <source>
        <dbReference type="ARBA" id="ARBA00023098"/>
    </source>
</evidence>
<dbReference type="Pfam" id="PF01222">
    <property type="entry name" value="ERG4_ERG24"/>
    <property type="match status" value="1"/>
</dbReference>
<keyword evidence="7" id="KW-0521">NADP</keyword>
<feature type="transmembrane region" description="Helical" evidence="18">
    <location>
        <begin position="35"/>
        <end position="58"/>
    </location>
</feature>
<proteinExistence type="inferred from homology"/>
<evidence type="ECO:0000256" key="3">
    <source>
        <dbReference type="ARBA" id="ARBA00022516"/>
    </source>
</evidence>
<comment type="similarity">
    <text evidence="2 18">Belongs to the ERG4/ERG24 family.</text>
</comment>
<keyword evidence="21" id="KW-1185">Reference proteome</keyword>
<evidence type="ECO:0000256" key="18">
    <source>
        <dbReference type="RuleBase" id="RU369120"/>
    </source>
</evidence>
<feature type="transmembrane region" description="Helical" evidence="18">
    <location>
        <begin position="395"/>
        <end position="421"/>
    </location>
</feature>
<dbReference type="AlphaFoldDB" id="A0A5N6EQT3"/>
<dbReference type="InterPro" id="IPR001171">
    <property type="entry name" value="ERG24_DHCR-like"/>
</dbReference>
<keyword evidence="3 18" id="KW-0444">Lipid biosynthesis</keyword>
<evidence type="ECO:0000256" key="16">
    <source>
        <dbReference type="ARBA" id="ARBA00038851"/>
    </source>
</evidence>
<feature type="transmembrane region" description="Helical" evidence="18">
    <location>
        <begin position="245"/>
        <end position="264"/>
    </location>
</feature>
<evidence type="ECO:0000256" key="13">
    <source>
        <dbReference type="ARBA" id="ARBA00023136"/>
    </source>
</evidence>
<feature type="transmembrane region" description="Helical" evidence="18">
    <location>
        <begin position="314"/>
        <end position="336"/>
    </location>
</feature>
<feature type="compositionally biased region" description="Basic and acidic residues" evidence="19">
    <location>
        <begin position="15"/>
        <end position="25"/>
    </location>
</feature>
<evidence type="ECO:0000313" key="21">
    <source>
        <dbReference type="Proteomes" id="UP000326799"/>
    </source>
</evidence>
<keyword evidence="14 18" id="KW-1207">Sterol metabolism</keyword>
<feature type="transmembrane region" description="Helical" evidence="18">
    <location>
        <begin position="284"/>
        <end position="302"/>
    </location>
</feature>
<evidence type="ECO:0000256" key="9">
    <source>
        <dbReference type="ARBA" id="ARBA00022989"/>
    </source>
</evidence>
<comment type="subcellular location">
    <subcellularLocation>
        <location evidence="1">Membrane</location>
        <topology evidence="1">Multi-pass membrane protein</topology>
    </subcellularLocation>
</comment>
<keyword evidence="6" id="KW-0152">Cholesterol biosynthesis</keyword>
<evidence type="ECO:0000256" key="10">
    <source>
        <dbReference type="ARBA" id="ARBA00023002"/>
    </source>
</evidence>
<keyword evidence="13 18" id="KW-0472">Membrane</keyword>
<evidence type="ECO:0000256" key="11">
    <source>
        <dbReference type="ARBA" id="ARBA00023011"/>
    </source>
</evidence>
<evidence type="ECO:0000256" key="14">
    <source>
        <dbReference type="ARBA" id="ARBA00023166"/>
    </source>
</evidence>
<evidence type="ECO:0000256" key="1">
    <source>
        <dbReference type="ARBA" id="ARBA00004141"/>
    </source>
</evidence>
<keyword evidence="4" id="KW-0153">Cholesterol metabolism</keyword>
<keyword evidence="9 18" id="KW-1133">Transmembrane helix</keyword>
<accession>A0A5N6EQT3</accession>
<keyword evidence="12 18" id="KW-0443">Lipid metabolism</keyword>
<evidence type="ECO:0000256" key="2">
    <source>
        <dbReference type="ARBA" id="ARBA00005402"/>
    </source>
</evidence>